<proteinExistence type="predicted"/>
<name>A0AAD4MGV6_9BILA</name>
<reference evidence="1" key="1">
    <citation type="submission" date="2022-01" db="EMBL/GenBank/DDBJ databases">
        <title>Genome Sequence Resource for Two Populations of Ditylenchus destructor, the Migratory Endoparasitic Phytonematode.</title>
        <authorList>
            <person name="Zhang H."/>
            <person name="Lin R."/>
            <person name="Xie B."/>
        </authorList>
    </citation>
    <scope>NUCLEOTIDE SEQUENCE</scope>
    <source>
        <strain evidence="1">BazhouSP</strain>
    </source>
</reference>
<sequence length="274" mass="31532">MARRQLCPPASGPRGHLAVHIRIHTASSTQSRSTTLLLTHAGEKPTLSARKWAQRLSNCSGSYPTWLAASLSARKWAQRPTKKNNKSEVERLNQAIKDKGKELGVMEGKILQIKHRLQCIIIINKYAYATDKGGVLYKDAPKYFTWLKDECRWKIRERLFNTLGRIYSVSPSDKTGRLELRILLHYVRSPTSYTDFLVIDKKCCSEEKCSHHEKTYKHVCKTFQESCFERGLIEDDKVYNTIMEEAKEFKMPSAIRNLFALLLLNCEVKEPGRL</sequence>
<evidence type="ECO:0000313" key="2">
    <source>
        <dbReference type="Proteomes" id="UP001201812"/>
    </source>
</evidence>
<accession>A0AAD4MGV6</accession>
<dbReference type="AlphaFoldDB" id="A0AAD4MGV6"/>
<dbReference type="EMBL" id="JAKKPZ010000494">
    <property type="protein sequence ID" value="KAI1694584.1"/>
    <property type="molecule type" value="Genomic_DNA"/>
</dbReference>
<keyword evidence="2" id="KW-1185">Reference proteome</keyword>
<evidence type="ECO:0000313" key="1">
    <source>
        <dbReference type="EMBL" id="KAI1694584.1"/>
    </source>
</evidence>
<gene>
    <name evidence="1" type="ORF">DdX_20043</name>
</gene>
<dbReference type="Proteomes" id="UP001201812">
    <property type="component" value="Unassembled WGS sequence"/>
</dbReference>
<protein>
    <submittedName>
        <fullName evidence="1">Uncharacterized protein</fullName>
    </submittedName>
</protein>
<organism evidence="1 2">
    <name type="scientific">Ditylenchus destructor</name>
    <dbReference type="NCBI Taxonomy" id="166010"/>
    <lineage>
        <taxon>Eukaryota</taxon>
        <taxon>Metazoa</taxon>
        <taxon>Ecdysozoa</taxon>
        <taxon>Nematoda</taxon>
        <taxon>Chromadorea</taxon>
        <taxon>Rhabditida</taxon>
        <taxon>Tylenchina</taxon>
        <taxon>Tylenchomorpha</taxon>
        <taxon>Sphaerularioidea</taxon>
        <taxon>Anguinidae</taxon>
        <taxon>Anguininae</taxon>
        <taxon>Ditylenchus</taxon>
    </lineage>
</organism>
<dbReference type="PANTHER" id="PTHR10492:SF57">
    <property type="entry name" value="ATP-DEPENDENT DNA HELICASE"/>
    <property type="match status" value="1"/>
</dbReference>
<dbReference type="PANTHER" id="PTHR10492">
    <property type="match status" value="1"/>
</dbReference>
<comment type="caution">
    <text evidence="1">The sequence shown here is derived from an EMBL/GenBank/DDBJ whole genome shotgun (WGS) entry which is preliminary data.</text>
</comment>